<dbReference type="Proteomes" id="UP000828390">
    <property type="component" value="Unassembled WGS sequence"/>
</dbReference>
<keyword evidence="5" id="KW-1185">Reference proteome</keyword>
<protein>
    <submittedName>
        <fullName evidence="4">Uncharacterized protein</fullName>
    </submittedName>
</protein>
<evidence type="ECO:0000313" key="4">
    <source>
        <dbReference type="EMBL" id="KAH3838157.1"/>
    </source>
</evidence>
<reference evidence="4" key="1">
    <citation type="journal article" date="2019" name="bioRxiv">
        <title>The Genome of the Zebra Mussel, Dreissena polymorpha: A Resource for Invasive Species Research.</title>
        <authorList>
            <person name="McCartney M.A."/>
            <person name="Auch B."/>
            <person name="Kono T."/>
            <person name="Mallez S."/>
            <person name="Zhang Y."/>
            <person name="Obille A."/>
            <person name="Becker A."/>
            <person name="Abrahante J.E."/>
            <person name="Garbe J."/>
            <person name="Badalamenti J.P."/>
            <person name="Herman A."/>
            <person name="Mangelson H."/>
            <person name="Liachko I."/>
            <person name="Sullivan S."/>
            <person name="Sone E.D."/>
            <person name="Koren S."/>
            <person name="Silverstein K.A.T."/>
            <person name="Beckman K.B."/>
            <person name="Gohl D.M."/>
        </authorList>
    </citation>
    <scope>NUCLEOTIDE SEQUENCE</scope>
    <source>
        <strain evidence="4">Duluth1</strain>
        <tissue evidence="4">Whole animal</tissue>
    </source>
</reference>
<dbReference type="InterPro" id="IPR008979">
    <property type="entry name" value="Galactose-bd-like_sf"/>
</dbReference>
<dbReference type="AlphaFoldDB" id="A0A9D4QPW8"/>
<evidence type="ECO:0000256" key="1">
    <source>
        <dbReference type="SAM" id="MobiDB-lite"/>
    </source>
</evidence>
<dbReference type="CDD" id="cd12087">
    <property type="entry name" value="TM_EGFR-like"/>
    <property type="match status" value="1"/>
</dbReference>
<evidence type="ECO:0000313" key="5">
    <source>
        <dbReference type="Proteomes" id="UP000828390"/>
    </source>
</evidence>
<organism evidence="4 5">
    <name type="scientific">Dreissena polymorpha</name>
    <name type="common">Zebra mussel</name>
    <name type="synonym">Mytilus polymorpha</name>
    <dbReference type="NCBI Taxonomy" id="45954"/>
    <lineage>
        <taxon>Eukaryota</taxon>
        <taxon>Metazoa</taxon>
        <taxon>Spiralia</taxon>
        <taxon>Lophotrochozoa</taxon>
        <taxon>Mollusca</taxon>
        <taxon>Bivalvia</taxon>
        <taxon>Autobranchia</taxon>
        <taxon>Heteroconchia</taxon>
        <taxon>Euheterodonta</taxon>
        <taxon>Imparidentia</taxon>
        <taxon>Neoheterodontei</taxon>
        <taxon>Myida</taxon>
        <taxon>Dreissenoidea</taxon>
        <taxon>Dreissenidae</taxon>
        <taxon>Dreissena</taxon>
    </lineage>
</organism>
<feature type="chain" id="PRO_5039096362" evidence="3">
    <location>
        <begin position="22"/>
        <end position="316"/>
    </location>
</feature>
<accession>A0A9D4QPW8</accession>
<keyword evidence="2" id="KW-0812">Transmembrane</keyword>
<gene>
    <name evidence="4" type="ORF">DPMN_111564</name>
</gene>
<name>A0A9D4QPW8_DREPO</name>
<keyword evidence="2" id="KW-0472">Membrane</keyword>
<feature type="signal peptide" evidence="3">
    <location>
        <begin position="1"/>
        <end position="21"/>
    </location>
</feature>
<reference evidence="4" key="2">
    <citation type="submission" date="2020-11" db="EMBL/GenBank/DDBJ databases">
        <authorList>
            <person name="McCartney M.A."/>
            <person name="Auch B."/>
            <person name="Kono T."/>
            <person name="Mallez S."/>
            <person name="Becker A."/>
            <person name="Gohl D.M."/>
            <person name="Silverstein K.A.T."/>
            <person name="Koren S."/>
            <person name="Bechman K.B."/>
            <person name="Herman A."/>
            <person name="Abrahante J.E."/>
            <person name="Garbe J."/>
        </authorList>
    </citation>
    <scope>NUCLEOTIDE SEQUENCE</scope>
    <source>
        <strain evidence="4">Duluth1</strain>
        <tissue evidence="4">Whole animal</tissue>
    </source>
</reference>
<comment type="caution">
    <text evidence="4">The sequence shown here is derived from an EMBL/GenBank/DDBJ whole genome shotgun (WGS) entry which is preliminary data.</text>
</comment>
<dbReference type="SUPFAM" id="SSF49785">
    <property type="entry name" value="Galactose-binding domain-like"/>
    <property type="match status" value="1"/>
</dbReference>
<dbReference type="EMBL" id="JAIWYP010000004">
    <property type="protein sequence ID" value="KAH3838157.1"/>
    <property type="molecule type" value="Genomic_DNA"/>
</dbReference>
<sequence>MYQQETTTVFLFGFFLNACKGADLVLIPFSSINVTTNATSFVQNMPIYKVNDGVVNDLSIERSFSNCTCCAALSRPSWVQLTLDNIYLVERVLIYGTGYFVHPDNNFNISVSMGLTEESLQEEQFTSKNMTFAEKTLNPPREIQFVRVTVYRVAGVDDDFMGLCEIMIYRQADCQLGSYDVHCSKRCHCLVGPCDSVTGACEDGGCEDGWKGIASAVCEKSYYVLFAATLAVSLVLGVVLAAVIIFLVVYIRRRHHQSTGRISADTESSPQNDYEDLSTNRNHSNYDCLQMPTFEKPGRTENIARSKAASTNRLGQ</sequence>
<evidence type="ECO:0000256" key="2">
    <source>
        <dbReference type="SAM" id="Phobius"/>
    </source>
</evidence>
<proteinExistence type="predicted"/>
<evidence type="ECO:0000256" key="3">
    <source>
        <dbReference type="SAM" id="SignalP"/>
    </source>
</evidence>
<feature type="region of interest" description="Disordered" evidence="1">
    <location>
        <begin position="260"/>
        <end position="287"/>
    </location>
</feature>
<keyword evidence="3" id="KW-0732">Signal</keyword>
<dbReference type="Gene3D" id="2.60.120.260">
    <property type="entry name" value="Galactose-binding domain-like"/>
    <property type="match status" value="1"/>
</dbReference>
<keyword evidence="2" id="KW-1133">Transmembrane helix</keyword>
<feature type="transmembrane region" description="Helical" evidence="2">
    <location>
        <begin position="222"/>
        <end position="251"/>
    </location>
</feature>